<evidence type="ECO:0000313" key="2">
    <source>
        <dbReference type="Proteomes" id="UP000826656"/>
    </source>
</evidence>
<reference evidence="1 2" key="1">
    <citation type="journal article" date="2021" name="bioRxiv">
        <title>Chromosome-scale and haplotype-resolved genome assembly of a tetraploid potato cultivar.</title>
        <authorList>
            <person name="Sun H."/>
            <person name="Jiao W.-B."/>
            <person name="Krause K."/>
            <person name="Campoy J.A."/>
            <person name="Goel M."/>
            <person name="Folz-Donahue K."/>
            <person name="Kukat C."/>
            <person name="Huettel B."/>
            <person name="Schneeberger K."/>
        </authorList>
    </citation>
    <scope>NUCLEOTIDE SEQUENCE [LARGE SCALE GENOMIC DNA]</scope>
    <source>
        <strain evidence="1">SolTubOtavaFocal</strain>
        <tissue evidence="1">Leaves</tissue>
    </source>
</reference>
<gene>
    <name evidence="1" type="ORF">KY290_036350</name>
</gene>
<dbReference type="EMBL" id="JAIVGD010000028">
    <property type="protein sequence ID" value="KAH0737645.1"/>
    <property type="molecule type" value="Genomic_DNA"/>
</dbReference>
<name>A0ABQ7TW55_SOLTU</name>
<evidence type="ECO:0000313" key="1">
    <source>
        <dbReference type="EMBL" id="KAH0737645.1"/>
    </source>
</evidence>
<evidence type="ECO:0008006" key="3">
    <source>
        <dbReference type="Google" id="ProtNLM"/>
    </source>
</evidence>
<keyword evidence="2" id="KW-1185">Reference proteome</keyword>
<organism evidence="1 2">
    <name type="scientific">Solanum tuberosum</name>
    <name type="common">Potato</name>
    <dbReference type="NCBI Taxonomy" id="4113"/>
    <lineage>
        <taxon>Eukaryota</taxon>
        <taxon>Viridiplantae</taxon>
        <taxon>Streptophyta</taxon>
        <taxon>Embryophyta</taxon>
        <taxon>Tracheophyta</taxon>
        <taxon>Spermatophyta</taxon>
        <taxon>Magnoliopsida</taxon>
        <taxon>eudicotyledons</taxon>
        <taxon>Gunneridae</taxon>
        <taxon>Pentapetalae</taxon>
        <taxon>asterids</taxon>
        <taxon>lamiids</taxon>
        <taxon>Solanales</taxon>
        <taxon>Solanaceae</taxon>
        <taxon>Solanoideae</taxon>
        <taxon>Solaneae</taxon>
        <taxon>Solanum</taxon>
    </lineage>
</organism>
<protein>
    <recommendedName>
        <fullName evidence="3">Integrase core domain containing protein</fullName>
    </recommendedName>
</protein>
<dbReference type="Proteomes" id="UP000826656">
    <property type="component" value="Unassembled WGS sequence"/>
</dbReference>
<proteinExistence type="predicted"/>
<sequence length="104" mass="11443">MTTTIETVVNPMDTPVDSMLRALATVEENRTLRHVMASLGQWPRIKNVSISDPFFPSGYGPFDNCGVVPSTTRPQGVPFRNNPTVTKVAPVYTLPQPTVTQRTV</sequence>
<comment type="caution">
    <text evidence="1">The sequence shown here is derived from an EMBL/GenBank/DDBJ whole genome shotgun (WGS) entry which is preliminary data.</text>
</comment>
<accession>A0ABQ7TW55</accession>